<dbReference type="EMBL" id="FLUV01000953">
    <property type="protein sequence ID" value="SBW22192.1"/>
    <property type="molecule type" value="Genomic_DNA"/>
</dbReference>
<gene>
    <name evidence="2" type="ORF">FDG2_2277</name>
</gene>
<evidence type="ECO:0000313" key="3">
    <source>
        <dbReference type="Proteomes" id="UP000199013"/>
    </source>
</evidence>
<proteinExistence type="predicted"/>
<feature type="domain" description="HEPN" evidence="1">
    <location>
        <begin position="8"/>
        <end position="122"/>
    </location>
</feature>
<dbReference type="Gene3D" id="1.20.120.330">
    <property type="entry name" value="Nucleotidyltransferases domain 2"/>
    <property type="match status" value="1"/>
</dbReference>
<protein>
    <recommendedName>
        <fullName evidence="1">HEPN domain-containing protein</fullName>
    </recommendedName>
</protein>
<sequence length="131" mass="14798">MSVMTPLEWQSVASERSRDAEVLHQAERSLAAAYMAWYTVECLAKALIAARGGTPPTGSGAGHDLALLLDLAGFRRSDFSVDIRTHYEQRTVGMRYEYEGTERHREQFRAAVDLAGRLTTRLRRVSARRDR</sequence>
<organism evidence="2 3">
    <name type="scientific">Candidatus Protofrankia californiensis</name>
    <dbReference type="NCBI Taxonomy" id="1839754"/>
    <lineage>
        <taxon>Bacteria</taxon>
        <taxon>Bacillati</taxon>
        <taxon>Actinomycetota</taxon>
        <taxon>Actinomycetes</taxon>
        <taxon>Frankiales</taxon>
        <taxon>Frankiaceae</taxon>
        <taxon>Protofrankia</taxon>
    </lineage>
</organism>
<dbReference type="InterPro" id="IPR007842">
    <property type="entry name" value="HEPN_dom"/>
</dbReference>
<evidence type="ECO:0000313" key="2">
    <source>
        <dbReference type="EMBL" id="SBW22192.1"/>
    </source>
</evidence>
<name>A0A1C3NX86_9ACTN</name>
<dbReference type="AlphaFoldDB" id="A0A1C3NX86"/>
<dbReference type="Proteomes" id="UP000199013">
    <property type="component" value="Unassembled WGS sequence"/>
</dbReference>
<dbReference type="Pfam" id="PF05168">
    <property type="entry name" value="HEPN"/>
    <property type="match status" value="1"/>
</dbReference>
<evidence type="ECO:0000259" key="1">
    <source>
        <dbReference type="Pfam" id="PF05168"/>
    </source>
</evidence>
<accession>A0A1C3NX86</accession>
<keyword evidence="3" id="KW-1185">Reference proteome</keyword>
<reference evidence="3" key="1">
    <citation type="submission" date="2016-02" db="EMBL/GenBank/DDBJ databases">
        <authorList>
            <person name="Wibberg D."/>
        </authorList>
    </citation>
    <scope>NUCLEOTIDE SEQUENCE [LARGE SCALE GENOMIC DNA]</scope>
</reference>